<gene>
    <name evidence="2" type="primary">wbbL</name>
    <name evidence="2" type="ORF">AB406_2005</name>
</gene>
<keyword evidence="2" id="KW-0808">Transferase</keyword>
<reference evidence="2 3" key="1">
    <citation type="submission" date="2015-06" db="EMBL/GenBank/DDBJ databases">
        <title>R. anatipestifer strain HXb2 is the most virulent strain so far, and the genome sequence would help us uncover the pathogenesis.</title>
        <authorList>
            <person name="Hu Q."/>
            <person name="Qi J."/>
            <person name="Bo H."/>
            <person name="Liu G."/>
            <person name="Tao M."/>
            <person name="Ding Y."/>
            <person name="Xue Y."/>
        </authorList>
    </citation>
    <scope>NUCLEOTIDE SEQUENCE [LARGE SCALE GENOMIC DNA]</scope>
    <source>
        <strain evidence="2 3">HXb2</strain>
    </source>
</reference>
<sequence>MKKKLSIIIVNYNVTDLLSACIQSIEKYAAKVDYEIIVIDNCSTDTSWKELKCIFPKVVFMELEENLGFSKANNIAAKKAQGEYILLLNPDTELESDGLDSLLEFADGCDNLGCIGVRMHNLAGDFLPESKRSVPNIINSFEKLFLFTSRKNNRKTYYRNDINENEIACVEVITGAFLLMKRELYLDIGGLDERYFMYGEDIDLCYTLICKGFQNYYYGAYSILHYKGQSTVKDLKYLSRFYGAMFLFLEKYYKSKNRLKYLLLLQGLKLKYFIERLKLKKAKEI</sequence>
<dbReference type="SUPFAM" id="SSF53448">
    <property type="entry name" value="Nucleotide-diphospho-sugar transferases"/>
    <property type="match status" value="1"/>
</dbReference>
<proteinExistence type="predicted"/>
<dbReference type="Gene3D" id="3.90.550.10">
    <property type="entry name" value="Spore Coat Polysaccharide Biosynthesis Protein SpsA, Chain A"/>
    <property type="match status" value="1"/>
</dbReference>
<dbReference type="PANTHER" id="PTHR43179:SF7">
    <property type="entry name" value="RHAMNOSYLTRANSFERASE WBBL"/>
    <property type="match status" value="1"/>
</dbReference>
<evidence type="ECO:0000259" key="1">
    <source>
        <dbReference type="Pfam" id="PF00535"/>
    </source>
</evidence>
<dbReference type="Pfam" id="PF00535">
    <property type="entry name" value="Glycos_transf_2"/>
    <property type="match status" value="1"/>
</dbReference>
<dbReference type="PANTHER" id="PTHR43179">
    <property type="entry name" value="RHAMNOSYLTRANSFERASE WBBL"/>
    <property type="match status" value="1"/>
</dbReference>
<name>A0A1S7DV11_RIEAN</name>
<evidence type="ECO:0000313" key="2">
    <source>
        <dbReference type="EMBL" id="AQY22946.1"/>
    </source>
</evidence>
<protein>
    <submittedName>
        <fullName evidence="2">N-acetylglucosaminyl-diphospho-decaprenol L-rhamnosyltransferase</fullName>
    </submittedName>
</protein>
<dbReference type="EMBL" id="CP011859">
    <property type="protein sequence ID" value="AQY22946.1"/>
    <property type="molecule type" value="Genomic_DNA"/>
</dbReference>
<organism evidence="2 3">
    <name type="scientific">Riemerella anatipestifer</name>
    <name type="common">Moraxella anatipestifer</name>
    <dbReference type="NCBI Taxonomy" id="34085"/>
    <lineage>
        <taxon>Bacteria</taxon>
        <taxon>Pseudomonadati</taxon>
        <taxon>Bacteroidota</taxon>
        <taxon>Flavobacteriia</taxon>
        <taxon>Flavobacteriales</taxon>
        <taxon>Weeksellaceae</taxon>
        <taxon>Riemerella</taxon>
    </lineage>
</organism>
<dbReference type="InterPro" id="IPR029044">
    <property type="entry name" value="Nucleotide-diphossugar_trans"/>
</dbReference>
<dbReference type="Proteomes" id="UP000189883">
    <property type="component" value="Chromosome"/>
</dbReference>
<feature type="domain" description="Glycosyltransferase 2-like" evidence="1">
    <location>
        <begin position="6"/>
        <end position="147"/>
    </location>
</feature>
<dbReference type="InterPro" id="IPR001173">
    <property type="entry name" value="Glyco_trans_2-like"/>
</dbReference>
<dbReference type="GO" id="GO:0016740">
    <property type="term" value="F:transferase activity"/>
    <property type="evidence" value="ECO:0007669"/>
    <property type="project" value="UniProtKB-KW"/>
</dbReference>
<evidence type="ECO:0000313" key="3">
    <source>
        <dbReference type="Proteomes" id="UP000189883"/>
    </source>
</evidence>
<dbReference type="CDD" id="cd04186">
    <property type="entry name" value="GT_2_like_c"/>
    <property type="match status" value="1"/>
</dbReference>
<dbReference type="AlphaFoldDB" id="A0A1S7DV11"/>
<accession>A0A1S7DV11</accession>
<dbReference type="RefSeq" id="WP_079208113.1">
    <property type="nucleotide sequence ID" value="NZ_CP011859.1"/>
</dbReference>